<feature type="domain" description="ABC transporter" evidence="4">
    <location>
        <begin position="6"/>
        <end position="232"/>
    </location>
</feature>
<dbReference type="PANTHER" id="PTHR42939:SF1">
    <property type="entry name" value="ABC TRANSPORTER ATP-BINDING PROTEIN ALBC-RELATED"/>
    <property type="match status" value="1"/>
</dbReference>
<keyword evidence="3" id="KW-0067">ATP-binding</keyword>
<protein>
    <recommendedName>
        <fullName evidence="4">ABC transporter domain-containing protein</fullName>
    </recommendedName>
</protein>
<dbReference type="Gene3D" id="3.40.50.300">
    <property type="entry name" value="P-loop containing nucleotide triphosphate hydrolases"/>
    <property type="match status" value="1"/>
</dbReference>
<dbReference type="SUPFAM" id="SSF52540">
    <property type="entry name" value="P-loop containing nucleoside triphosphate hydrolases"/>
    <property type="match status" value="1"/>
</dbReference>
<name>A0A919BGT9_9GAMM</name>
<dbReference type="Pfam" id="PF00005">
    <property type="entry name" value="ABC_tran"/>
    <property type="match status" value="1"/>
</dbReference>
<evidence type="ECO:0000256" key="1">
    <source>
        <dbReference type="ARBA" id="ARBA00022448"/>
    </source>
</evidence>
<dbReference type="Proteomes" id="UP000623842">
    <property type="component" value="Unassembled WGS sequence"/>
</dbReference>
<accession>A0A919BGT9</accession>
<dbReference type="SMART" id="SM00382">
    <property type="entry name" value="AAA"/>
    <property type="match status" value="1"/>
</dbReference>
<dbReference type="RefSeq" id="WP_189769109.1">
    <property type="nucleotide sequence ID" value="NZ_BNCK01000003.1"/>
</dbReference>
<keyword evidence="2" id="KW-0547">Nucleotide-binding</keyword>
<sequence>MTDYIIESQGLTKCFGTKTALFDFNLAIPRGGIHAFIGANGAGKSTFFRLLLGLESPTQGSCSVLGINSQELSPEHRGKIGYVNEEHTLPSWMTVDAVIEMQRSLYPKWQQDTFDKVIANFDVGLKQNVGQLSRGERAGLNLSMALAQSPEVLILDEPTLGLDVVAKQAFLTALMHTEMDANCTIIYCSHQMEEVERVADNLIIVEAGEVKYMAAPDDFCQRVNYWICDFETKPDKVKNLQCVLSLKNIEGQIHIVTIDQPAEHFEAYLLANGAASVVAVPVSLDKAIGAVLAQNHRGHELSA</sequence>
<proteinExistence type="predicted"/>
<organism evidence="5 6">
    <name type="scientific">Thalassotalea marina</name>
    <dbReference type="NCBI Taxonomy" id="1673741"/>
    <lineage>
        <taxon>Bacteria</taxon>
        <taxon>Pseudomonadati</taxon>
        <taxon>Pseudomonadota</taxon>
        <taxon>Gammaproteobacteria</taxon>
        <taxon>Alteromonadales</taxon>
        <taxon>Colwelliaceae</taxon>
        <taxon>Thalassotalea</taxon>
    </lineage>
</organism>
<gene>
    <name evidence="5" type="ORF">GCM10017161_16460</name>
</gene>
<evidence type="ECO:0000256" key="2">
    <source>
        <dbReference type="ARBA" id="ARBA00022741"/>
    </source>
</evidence>
<dbReference type="PANTHER" id="PTHR42939">
    <property type="entry name" value="ABC TRANSPORTER ATP-BINDING PROTEIN ALBC-RELATED"/>
    <property type="match status" value="1"/>
</dbReference>
<evidence type="ECO:0000313" key="6">
    <source>
        <dbReference type="Proteomes" id="UP000623842"/>
    </source>
</evidence>
<dbReference type="InterPro" id="IPR003439">
    <property type="entry name" value="ABC_transporter-like_ATP-bd"/>
</dbReference>
<dbReference type="InterPro" id="IPR003593">
    <property type="entry name" value="AAA+_ATPase"/>
</dbReference>
<keyword evidence="1" id="KW-0813">Transport</keyword>
<evidence type="ECO:0000313" key="5">
    <source>
        <dbReference type="EMBL" id="GHF89331.1"/>
    </source>
</evidence>
<dbReference type="CDD" id="cd03230">
    <property type="entry name" value="ABC_DR_subfamily_A"/>
    <property type="match status" value="1"/>
</dbReference>
<reference evidence="5" key="1">
    <citation type="journal article" date="2014" name="Int. J. Syst. Evol. Microbiol.">
        <title>Complete genome sequence of Corynebacterium casei LMG S-19264T (=DSM 44701T), isolated from a smear-ripened cheese.</title>
        <authorList>
            <consortium name="US DOE Joint Genome Institute (JGI-PGF)"/>
            <person name="Walter F."/>
            <person name="Albersmeier A."/>
            <person name="Kalinowski J."/>
            <person name="Ruckert C."/>
        </authorList>
    </citation>
    <scope>NUCLEOTIDE SEQUENCE</scope>
    <source>
        <strain evidence="5">KCTC 42731</strain>
    </source>
</reference>
<dbReference type="GO" id="GO:0005524">
    <property type="term" value="F:ATP binding"/>
    <property type="evidence" value="ECO:0007669"/>
    <property type="project" value="UniProtKB-KW"/>
</dbReference>
<dbReference type="PROSITE" id="PS50893">
    <property type="entry name" value="ABC_TRANSPORTER_2"/>
    <property type="match status" value="1"/>
</dbReference>
<dbReference type="EMBL" id="BNCK01000003">
    <property type="protein sequence ID" value="GHF89331.1"/>
    <property type="molecule type" value="Genomic_DNA"/>
</dbReference>
<dbReference type="GO" id="GO:0016887">
    <property type="term" value="F:ATP hydrolysis activity"/>
    <property type="evidence" value="ECO:0007669"/>
    <property type="project" value="InterPro"/>
</dbReference>
<dbReference type="InterPro" id="IPR027417">
    <property type="entry name" value="P-loop_NTPase"/>
</dbReference>
<evidence type="ECO:0000256" key="3">
    <source>
        <dbReference type="ARBA" id="ARBA00022840"/>
    </source>
</evidence>
<evidence type="ECO:0000259" key="4">
    <source>
        <dbReference type="PROSITE" id="PS50893"/>
    </source>
</evidence>
<comment type="caution">
    <text evidence="5">The sequence shown here is derived from an EMBL/GenBank/DDBJ whole genome shotgun (WGS) entry which is preliminary data.</text>
</comment>
<dbReference type="InterPro" id="IPR051782">
    <property type="entry name" value="ABC_Transporter_VariousFunc"/>
</dbReference>
<keyword evidence="6" id="KW-1185">Reference proteome</keyword>
<reference evidence="5" key="2">
    <citation type="submission" date="2020-09" db="EMBL/GenBank/DDBJ databases">
        <authorList>
            <person name="Sun Q."/>
            <person name="Kim S."/>
        </authorList>
    </citation>
    <scope>NUCLEOTIDE SEQUENCE</scope>
    <source>
        <strain evidence="5">KCTC 42731</strain>
    </source>
</reference>
<dbReference type="AlphaFoldDB" id="A0A919BGT9"/>